<feature type="active site" evidence="2">
    <location>
        <position position="383"/>
    </location>
</feature>
<dbReference type="InterPro" id="IPR008949">
    <property type="entry name" value="Isoprenoid_synthase_dom_sf"/>
</dbReference>
<dbReference type="Pfam" id="PF01255">
    <property type="entry name" value="Prenyltransf"/>
    <property type="match status" value="1"/>
</dbReference>
<dbReference type="Proteomes" id="UP000516373">
    <property type="component" value="Chromosome"/>
</dbReference>
<dbReference type="SUPFAM" id="SSF64005">
    <property type="entry name" value="Undecaprenyl diphosphate synthase"/>
    <property type="match status" value="1"/>
</dbReference>
<dbReference type="InterPro" id="IPR036424">
    <property type="entry name" value="UPP_synth-like_sf"/>
</dbReference>
<feature type="region of interest" description="Disordered" evidence="3">
    <location>
        <begin position="595"/>
        <end position="625"/>
    </location>
</feature>
<feature type="binding site" evidence="2">
    <location>
        <position position="400"/>
    </location>
    <ligand>
        <name>substrate</name>
    </ligand>
</feature>
<feature type="compositionally biased region" description="Pro residues" evidence="3">
    <location>
        <begin position="20"/>
        <end position="30"/>
    </location>
</feature>
<feature type="compositionally biased region" description="Pro residues" evidence="3">
    <location>
        <begin position="329"/>
        <end position="361"/>
    </location>
</feature>
<dbReference type="AlphaFoldDB" id="A0A7G1NAU8"/>
<feature type="binding site" evidence="2">
    <location>
        <position position="383"/>
    </location>
    <ligand>
        <name>Mg(2+)</name>
        <dbReference type="ChEBI" id="CHEBI:18420"/>
    </ligand>
</feature>
<dbReference type="PANTHER" id="PTHR10291:SF0">
    <property type="entry name" value="DEHYDRODOLICHYL DIPHOSPHATE SYNTHASE 2"/>
    <property type="match status" value="1"/>
</dbReference>
<protein>
    <recommendedName>
        <fullName evidence="2">Isoprenyl transferase</fullName>
        <ecNumber evidence="2">2.5.1.-</ecNumber>
    </recommendedName>
</protein>
<comment type="similarity">
    <text evidence="2">Belongs to the UPP synthase family.</text>
</comment>
<dbReference type="Gene3D" id="1.10.600.10">
    <property type="entry name" value="Farnesyl Diphosphate Synthase"/>
    <property type="match status" value="1"/>
</dbReference>
<feature type="binding site" evidence="2">
    <location>
        <position position="549"/>
    </location>
    <ligand>
        <name>substrate</name>
    </ligand>
</feature>
<evidence type="ECO:0000313" key="4">
    <source>
        <dbReference type="EMBL" id="BCL20253.1"/>
    </source>
</evidence>
<feature type="binding site" evidence="2">
    <location>
        <position position="434"/>
    </location>
    <ligand>
        <name>substrate</name>
    </ligand>
</feature>
<dbReference type="GO" id="GO:0016094">
    <property type="term" value="P:polyprenol biosynthetic process"/>
    <property type="evidence" value="ECO:0007669"/>
    <property type="project" value="TreeGrafter"/>
</dbReference>
<dbReference type="Gene3D" id="3.40.1180.10">
    <property type="entry name" value="Decaprenyl diphosphate synthase-like"/>
    <property type="match status" value="1"/>
</dbReference>
<keyword evidence="2" id="KW-0479">Metal-binding</keyword>
<dbReference type="GO" id="GO:0008834">
    <property type="term" value="F:ditrans,polycis-undecaprenyl-diphosphate synthase [(2E,6E)-farnesyl-diphosphate specific] activity"/>
    <property type="evidence" value="ECO:0007669"/>
    <property type="project" value="TreeGrafter"/>
</dbReference>
<dbReference type="GO" id="GO:0005886">
    <property type="term" value="C:plasma membrane"/>
    <property type="evidence" value="ECO:0007669"/>
    <property type="project" value="TreeGrafter"/>
</dbReference>
<evidence type="ECO:0000256" key="3">
    <source>
        <dbReference type="SAM" id="MobiDB-lite"/>
    </source>
</evidence>
<keyword evidence="2" id="KW-0460">Magnesium</keyword>
<dbReference type="NCBIfam" id="TIGR00055">
    <property type="entry name" value="uppS"/>
    <property type="match status" value="1"/>
</dbReference>
<dbReference type="Pfam" id="PF00494">
    <property type="entry name" value="SQS_PSY"/>
    <property type="match status" value="1"/>
</dbReference>
<accession>A0A7G1NAU8</accession>
<dbReference type="RefSeq" id="WP_332836552.1">
    <property type="nucleotide sequence ID" value="NZ_AP023439.1"/>
</dbReference>
<dbReference type="InterPro" id="IPR002060">
    <property type="entry name" value="Squ/phyt_synthse"/>
</dbReference>
<dbReference type="KEGG" id="stui:GCM10017668_20960"/>
<keyword evidence="1 2" id="KW-0808">Transferase</keyword>
<feature type="binding site" evidence="2">
    <location>
        <position position="388"/>
    </location>
    <ligand>
        <name>substrate</name>
    </ligand>
</feature>
<feature type="binding site" evidence="2">
    <location>
        <position position="432"/>
    </location>
    <ligand>
        <name>substrate</name>
    </ligand>
</feature>
<comment type="function">
    <text evidence="2">Catalyzes the condensation of isopentenyl diphosphate (IPP) with allylic pyrophosphates generating different type of terpenoids.</text>
</comment>
<dbReference type="PANTHER" id="PTHR10291">
    <property type="entry name" value="DEHYDRODOLICHYL DIPHOSPHATE SYNTHASE FAMILY MEMBER"/>
    <property type="match status" value="1"/>
</dbReference>
<comment type="subunit">
    <text evidence="2">Homodimer.</text>
</comment>
<feature type="binding site" evidence="2">
    <location>
        <begin position="555"/>
        <end position="557"/>
    </location>
    <ligand>
        <name>substrate</name>
    </ligand>
</feature>
<reference evidence="4 5" key="1">
    <citation type="journal article" date="2014" name="Int. J. Syst. Evol. Microbiol.">
        <title>Complete genome sequence of Corynebacterium casei LMG S-19264T (=DSM 44701T), isolated from a smear-ripened cheese.</title>
        <authorList>
            <consortium name="US DOE Joint Genome Institute (JGI-PGF)"/>
            <person name="Walter F."/>
            <person name="Albersmeier A."/>
            <person name="Kalinowski J."/>
            <person name="Ruckert C."/>
        </authorList>
    </citation>
    <scope>NUCLEOTIDE SEQUENCE [LARGE SCALE GENOMIC DNA]</scope>
    <source>
        <strain evidence="4 5">JCM 4255</strain>
    </source>
</reference>
<dbReference type="HAMAP" id="MF_01139">
    <property type="entry name" value="ISPT"/>
    <property type="match status" value="1"/>
</dbReference>
<dbReference type="EMBL" id="AP023439">
    <property type="protein sequence ID" value="BCL20253.1"/>
    <property type="molecule type" value="Genomic_DNA"/>
</dbReference>
<feature type="active site" description="Proton acceptor" evidence="2">
    <location>
        <position position="431"/>
    </location>
</feature>
<dbReference type="GO" id="GO:0000287">
    <property type="term" value="F:magnesium ion binding"/>
    <property type="evidence" value="ECO:0007669"/>
    <property type="project" value="UniProtKB-UniRule"/>
</dbReference>
<dbReference type="EC" id="2.5.1.-" evidence="2"/>
<dbReference type="GO" id="GO:0030145">
    <property type="term" value="F:manganese ion binding"/>
    <property type="evidence" value="ECO:0007669"/>
    <property type="project" value="TreeGrafter"/>
</dbReference>
<name>A0A7G1NAU8_9ACTN</name>
<feature type="binding site" evidence="2">
    <location>
        <begin position="428"/>
        <end position="430"/>
    </location>
    <ligand>
        <name>substrate</name>
    </ligand>
</feature>
<organism evidence="4 5">
    <name type="scientific">Streptomyces tuirus</name>
    <dbReference type="NCBI Taxonomy" id="68278"/>
    <lineage>
        <taxon>Bacteria</taxon>
        <taxon>Bacillati</taxon>
        <taxon>Actinomycetota</taxon>
        <taxon>Actinomycetes</taxon>
        <taxon>Kitasatosporales</taxon>
        <taxon>Streptomycetaceae</taxon>
        <taxon>Streptomyces</taxon>
    </lineage>
</organism>
<feature type="binding site" evidence="2">
    <location>
        <position position="568"/>
    </location>
    <ligand>
        <name>Mg(2+)</name>
        <dbReference type="ChEBI" id="CHEBI:18420"/>
    </ligand>
</feature>
<feature type="region of interest" description="Disordered" evidence="3">
    <location>
        <begin position="1"/>
        <end position="34"/>
    </location>
</feature>
<dbReference type="SUPFAM" id="SSF48576">
    <property type="entry name" value="Terpenoid synthases"/>
    <property type="match status" value="1"/>
</dbReference>
<proteinExistence type="inferred from homology"/>
<evidence type="ECO:0000313" key="5">
    <source>
        <dbReference type="Proteomes" id="UP000516373"/>
    </source>
</evidence>
<sequence length="625" mass="68079">MSEVPPATTAPADLEATSTPPGPAGPPPTGDDPALRAAYRLCRRRTKHEDPAEYALIQLVPAALRPALHALWAAANALDDLGDDRTAPAAERAARVGAWITALHRELPTGSSPDPVRRALVDTANRWRLDLSELRDAMAQVQEDTGGRHFTDWAEWRAWGRDNLLPWFGLVRTVFDRAGVPVALRLDTRETYEEFLDGVRLTDILTDLAADLAQGDLLLPAEALDLHPGSAADLARRRWSPAVAALVTHVTGLARQWVSHESLTRGMHPGPATVLHTMAALLRAQLDAIDAAGPALLRSPPRPALRTRARILAPARTRAALAWSLTPLTVPPPQRPGAHRPPAPAGPAPAPGTFRPPPPHPSGARPPEIPPGDLPAHVAVIMDGNGRWAQQRGLPRHEGHRAGAAAVREVVYGALDLGLRHLTLYTFSTENWHRDPEEVDAILDLLRREMTENPFRDLDVRLRWHGRAGRLPPDLVDVLHLRERTTRARTGLTLTMCIDYGGRDELTRTAAALAHRAREGRLEPGLIAEDDFARHLPLADLPDVDLLWRTGGEQRVSNFLPWHAAYAELHFTPGLWPDTDRRDLWQALAAYTHRQRHHGATPASPPADGPSAAHCSTAPAAGPGG</sequence>
<gene>
    <name evidence="4" type="ORF">GCM10017668_20960</name>
</gene>
<evidence type="ECO:0000256" key="1">
    <source>
        <dbReference type="ARBA" id="ARBA00022679"/>
    </source>
</evidence>
<evidence type="ECO:0000256" key="2">
    <source>
        <dbReference type="HAMAP-Rule" id="MF_01139"/>
    </source>
</evidence>
<dbReference type="CDD" id="cd00475">
    <property type="entry name" value="Cis_IPPS"/>
    <property type="match status" value="1"/>
</dbReference>
<feature type="binding site" evidence="2">
    <location>
        <position position="396"/>
    </location>
    <ligand>
        <name>substrate</name>
    </ligand>
</feature>
<dbReference type="InterPro" id="IPR001441">
    <property type="entry name" value="UPP_synth-like"/>
</dbReference>
<comment type="cofactor">
    <cofactor evidence="2">
        <name>Mg(2+)</name>
        <dbReference type="ChEBI" id="CHEBI:18420"/>
    </cofactor>
    <text evidence="2">Binds 2 magnesium ions per subunit.</text>
</comment>
<dbReference type="GO" id="GO:0033850">
    <property type="term" value="F:Z-farnesyl diphosphate synthase activity"/>
    <property type="evidence" value="ECO:0007669"/>
    <property type="project" value="TreeGrafter"/>
</dbReference>
<dbReference type="GO" id="GO:0005829">
    <property type="term" value="C:cytosol"/>
    <property type="evidence" value="ECO:0007669"/>
    <property type="project" value="TreeGrafter"/>
</dbReference>
<feature type="binding site" evidence="2">
    <location>
        <begin position="384"/>
        <end position="387"/>
    </location>
    <ligand>
        <name>substrate</name>
    </ligand>
</feature>
<feature type="region of interest" description="Disordered" evidence="3">
    <location>
        <begin position="327"/>
        <end position="376"/>
    </location>
</feature>